<feature type="transmembrane region" description="Helical" evidence="7">
    <location>
        <begin position="142"/>
        <end position="166"/>
    </location>
</feature>
<dbReference type="Proteomes" id="UP000808337">
    <property type="component" value="Unassembled WGS sequence"/>
</dbReference>
<organism evidence="9 10">
    <name type="scientific">Candidatus Opimibacter skivensis</name>
    <dbReference type="NCBI Taxonomy" id="2982028"/>
    <lineage>
        <taxon>Bacteria</taxon>
        <taxon>Pseudomonadati</taxon>
        <taxon>Bacteroidota</taxon>
        <taxon>Saprospiria</taxon>
        <taxon>Saprospirales</taxon>
        <taxon>Saprospiraceae</taxon>
        <taxon>Candidatus Opimibacter</taxon>
    </lineage>
</organism>
<sequence length="274" mass="32324">MDKFQQWLINSSEDFQFILFFGLLFLLIALEYIIAFRKVKRGKRWLTNFVMTLISIFAMMAMPVSFITAARYASDKKFGLLNSIPLNWFALLLFSLLLRGFISFFTHYLAHKIPLIWRVHRVHHLDTEMDVSTNVRFHPFEFIFNTLIGIPIILILGLPVWTLMLYELLDVTVTLISHSNISLPKRIENVLRYILVTPDLHRIHHSSYQPETDTNFGAVFPIWDIVFRTFKTNTKTEPKEMQLGLEEVRDEKVNNILWLLLSPFKNFKKNDENN</sequence>
<dbReference type="GO" id="GO:0016020">
    <property type="term" value="C:membrane"/>
    <property type="evidence" value="ECO:0007669"/>
    <property type="project" value="GOC"/>
</dbReference>
<feature type="transmembrane region" description="Helical" evidence="7">
    <location>
        <begin position="15"/>
        <end position="34"/>
    </location>
</feature>
<dbReference type="EMBL" id="JADKGY010000001">
    <property type="protein sequence ID" value="MBK9981030.1"/>
    <property type="molecule type" value="Genomic_DNA"/>
</dbReference>
<comment type="caution">
    <text evidence="9">The sequence shown here is derived from an EMBL/GenBank/DDBJ whole genome shotgun (WGS) entry which is preliminary data.</text>
</comment>
<keyword evidence="6 7" id="KW-0472">Membrane</keyword>
<evidence type="ECO:0000256" key="5">
    <source>
        <dbReference type="ARBA" id="ARBA00023098"/>
    </source>
</evidence>
<evidence type="ECO:0000256" key="7">
    <source>
        <dbReference type="SAM" id="Phobius"/>
    </source>
</evidence>
<proteinExistence type="predicted"/>
<dbReference type="GO" id="GO:0008610">
    <property type="term" value="P:lipid biosynthetic process"/>
    <property type="evidence" value="ECO:0007669"/>
    <property type="project" value="InterPro"/>
</dbReference>
<dbReference type="AlphaFoldDB" id="A0A9D7SPU2"/>
<dbReference type="GO" id="GO:0006643">
    <property type="term" value="P:membrane lipid metabolic process"/>
    <property type="evidence" value="ECO:0007669"/>
    <property type="project" value="TreeGrafter"/>
</dbReference>
<dbReference type="InterPro" id="IPR051689">
    <property type="entry name" value="Sterol_desaturase/TMEM195"/>
</dbReference>
<evidence type="ECO:0000256" key="4">
    <source>
        <dbReference type="ARBA" id="ARBA00023002"/>
    </source>
</evidence>
<dbReference type="Pfam" id="PF04116">
    <property type="entry name" value="FA_hydroxylase"/>
    <property type="match status" value="1"/>
</dbReference>
<evidence type="ECO:0000256" key="1">
    <source>
        <dbReference type="ARBA" id="ARBA00004127"/>
    </source>
</evidence>
<feature type="transmembrane region" description="Helical" evidence="7">
    <location>
        <begin position="88"/>
        <end position="110"/>
    </location>
</feature>
<dbReference type="PANTHER" id="PTHR21624:SF1">
    <property type="entry name" value="ALKYLGLYCEROL MONOOXYGENASE"/>
    <property type="match status" value="1"/>
</dbReference>
<feature type="transmembrane region" description="Helical" evidence="7">
    <location>
        <begin position="46"/>
        <end position="68"/>
    </location>
</feature>
<reference evidence="9 10" key="1">
    <citation type="submission" date="2020-10" db="EMBL/GenBank/DDBJ databases">
        <title>Connecting structure to function with the recovery of over 1000 high-quality activated sludge metagenome-assembled genomes encoding full-length rRNA genes using long-read sequencing.</title>
        <authorList>
            <person name="Singleton C.M."/>
            <person name="Petriglieri F."/>
            <person name="Kristensen J.M."/>
            <person name="Kirkegaard R.H."/>
            <person name="Michaelsen T.Y."/>
            <person name="Andersen M.H."/>
            <person name="Karst S.M."/>
            <person name="Dueholm M.S."/>
            <person name="Nielsen P.H."/>
            <person name="Albertsen M."/>
        </authorList>
    </citation>
    <scope>NUCLEOTIDE SEQUENCE [LARGE SCALE GENOMIC DNA]</scope>
    <source>
        <strain evidence="9">Ribe_18-Q3-R11-54_MAXAC.273</strain>
    </source>
</reference>
<evidence type="ECO:0000256" key="3">
    <source>
        <dbReference type="ARBA" id="ARBA00022989"/>
    </source>
</evidence>
<keyword evidence="4" id="KW-0560">Oxidoreductase</keyword>
<dbReference type="GO" id="GO:0005506">
    <property type="term" value="F:iron ion binding"/>
    <property type="evidence" value="ECO:0007669"/>
    <property type="project" value="InterPro"/>
</dbReference>
<accession>A0A9D7SPU2</accession>
<name>A0A9D7SPU2_9BACT</name>
<comment type="subcellular location">
    <subcellularLocation>
        <location evidence="1">Endomembrane system</location>
        <topology evidence="1">Multi-pass membrane protein</topology>
    </subcellularLocation>
</comment>
<keyword evidence="2 7" id="KW-0812">Transmembrane</keyword>
<evidence type="ECO:0000259" key="8">
    <source>
        <dbReference type="Pfam" id="PF04116"/>
    </source>
</evidence>
<dbReference type="GO" id="GO:0050479">
    <property type="term" value="F:glyceryl-ether monooxygenase activity"/>
    <property type="evidence" value="ECO:0007669"/>
    <property type="project" value="TreeGrafter"/>
</dbReference>
<evidence type="ECO:0000313" key="9">
    <source>
        <dbReference type="EMBL" id="MBK9981030.1"/>
    </source>
</evidence>
<evidence type="ECO:0000256" key="2">
    <source>
        <dbReference type="ARBA" id="ARBA00022692"/>
    </source>
</evidence>
<feature type="domain" description="Fatty acid hydroxylase" evidence="8">
    <location>
        <begin position="93"/>
        <end position="229"/>
    </location>
</feature>
<dbReference type="GO" id="GO:0012505">
    <property type="term" value="C:endomembrane system"/>
    <property type="evidence" value="ECO:0007669"/>
    <property type="project" value="UniProtKB-SubCell"/>
</dbReference>
<evidence type="ECO:0000313" key="10">
    <source>
        <dbReference type="Proteomes" id="UP000808337"/>
    </source>
</evidence>
<keyword evidence="3 7" id="KW-1133">Transmembrane helix</keyword>
<evidence type="ECO:0000256" key="6">
    <source>
        <dbReference type="ARBA" id="ARBA00023136"/>
    </source>
</evidence>
<keyword evidence="5" id="KW-0443">Lipid metabolism</keyword>
<protein>
    <submittedName>
        <fullName evidence="9">Sterol desaturase family protein</fullName>
    </submittedName>
</protein>
<gene>
    <name evidence="9" type="ORF">IPP15_01165</name>
</gene>
<dbReference type="PANTHER" id="PTHR21624">
    <property type="entry name" value="STEROL DESATURASE-RELATED PROTEIN"/>
    <property type="match status" value="1"/>
</dbReference>
<dbReference type="InterPro" id="IPR006694">
    <property type="entry name" value="Fatty_acid_hydroxylase"/>
</dbReference>